<dbReference type="InterPro" id="IPR036878">
    <property type="entry name" value="Glu_permease_IIB"/>
</dbReference>
<feature type="compositionally biased region" description="Low complexity" evidence="12">
    <location>
        <begin position="257"/>
        <end position="287"/>
    </location>
</feature>
<feature type="region of interest" description="Disordered" evidence="12">
    <location>
        <begin position="189"/>
        <end position="208"/>
    </location>
</feature>
<dbReference type="InterPro" id="IPR001996">
    <property type="entry name" value="PTS_IIB_1"/>
</dbReference>
<dbReference type="InterPro" id="IPR013013">
    <property type="entry name" value="PTS_EIIC_1"/>
</dbReference>
<dbReference type="Pfam" id="PF00358">
    <property type="entry name" value="PTS_EIIA_1"/>
    <property type="match status" value="1"/>
</dbReference>
<keyword evidence="4" id="KW-0762">Sugar transport</keyword>
<feature type="transmembrane region" description="Helical" evidence="13">
    <location>
        <begin position="584"/>
        <end position="609"/>
    </location>
</feature>
<feature type="transmembrane region" description="Helical" evidence="13">
    <location>
        <begin position="352"/>
        <end position="376"/>
    </location>
</feature>
<gene>
    <name evidence="17" type="ORF">H9847_06195</name>
</gene>
<dbReference type="InterPro" id="IPR018113">
    <property type="entry name" value="PTrfase_EIIB_Cys"/>
</dbReference>
<feature type="active site" description="Phosphocysteine intermediate; for EIIB activity" evidence="11">
    <location>
        <position position="36"/>
    </location>
</feature>
<feature type="domain" description="PTS EIIC type-1" evidence="16">
    <location>
        <begin position="358"/>
        <end position="744"/>
    </location>
</feature>
<dbReference type="AlphaFoldDB" id="A0A948TGY8"/>
<evidence type="ECO:0000256" key="2">
    <source>
        <dbReference type="ARBA" id="ARBA00022448"/>
    </source>
</evidence>
<reference evidence="17" key="1">
    <citation type="journal article" date="2021" name="PeerJ">
        <title>Extensive microbial diversity within the chicken gut microbiome revealed by metagenomics and culture.</title>
        <authorList>
            <person name="Gilroy R."/>
            <person name="Ravi A."/>
            <person name="Getino M."/>
            <person name="Pursley I."/>
            <person name="Horton D.L."/>
            <person name="Alikhan N.F."/>
            <person name="Baker D."/>
            <person name="Gharbi K."/>
            <person name="Hall N."/>
            <person name="Watson M."/>
            <person name="Adriaenssens E.M."/>
            <person name="Foster-Nyarko E."/>
            <person name="Jarju S."/>
            <person name="Secka A."/>
            <person name="Antonio M."/>
            <person name="Oren A."/>
            <person name="Chaudhuri R.R."/>
            <person name="La Ragione R."/>
            <person name="Hildebrand F."/>
            <person name="Pallen M.J."/>
        </authorList>
    </citation>
    <scope>NUCLEOTIDE SEQUENCE</scope>
    <source>
        <strain evidence="17">378</strain>
    </source>
</reference>
<feature type="domain" description="PTS EIIB type-1" evidence="15">
    <location>
        <begin position="14"/>
        <end position="96"/>
    </location>
</feature>
<evidence type="ECO:0000256" key="7">
    <source>
        <dbReference type="ARBA" id="ARBA00022692"/>
    </source>
</evidence>
<evidence type="ECO:0000256" key="8">
    <source>
        <dbReference type="ARBA" id="ARBA00022777"/>
    </source>
</evidence>
<keyword evidence="10 13" id="KW-0472">Membrane</keyword>
<feature type="compositionally biased region" description="Polar residues" evidence="12">
    <location>
        <begin position="139"/>
        <end position="148"/>
    </location>
</feature>
<dbReference type="PROSITE" id="PS51098">
    <property type="entry name" value="PTS_EIIB_TYPE_1"/>
    <property type="match status" value="1"/>
</dbReference>
<dbReference type="GO" id="GO:0008982">
    <property type="term" value="F:protein-N(PI)-phosphohistidine-sugar phosphotransferase activity"/>
    <property type="evidence" value="ECO:0007669"/>
    <property type="project" value="InterPro"/>
</dbReference>
<dbReference type="Gene3D" id="2.70.70.10">
    <property type="entry name" value="Glucose Permease (Domain IIA)"/>
    <property type="match status" value="1"/>
</dbReference>
<dbReference type="InterPro" id="IPR011055">
    <property type="entry name" value="Dup_hybrid_motif"/>
</dbReference>
<dbReference type="Pfam" id="PF00367">
    <property type="entry name" value="PTS_EIIB"/>
    <property type="match status" value="1"/>
</dbReference>
<dbReference type="Pfam" id="PF02378">
    <property type="entry name" value="PTS_EIIC"/>
    <property type="match status" value="1"/>
</dbReference>
<feature type="compositionally biased region" description="Low complexity" evidence="12">
    <location>
        <begin position="196"/>
        <end position="208"/>
    </location>
</feature>
<dbReference type="PANTHER" id="PTHR30175:SF1">
    <property type="entry name" value="PTS SYSTEM ARBUTIN-, CELLOBIOSE-, AND SALICIN-SPECIFIC EIIBC COMPONENT-RELATED"/>
    <property type="match status" value="1"/>
</dbReference>
<sequence length="910" mass="97500">MPLRDNNDSQQARYALGAALLQELGGALNLSRICHCTTRLRIRVKDCKRVNMAAIKSHDAIFNVLRQGNELQIICHSNVDLLCAAMQAMVGLKEDNDLDDFNNSWLEQLTQTRHSSSISTATATATATAATSHSPLTLAPTQQAQTKAPDTIFTPTATTVSPTSADADATATATDDAAAQIAALFTHGSLPPSQLTTTPSAAHTASTPDKSVLLATPAATSNEETDTAHAVAALAAAHPELAAALRNEQSTDTEQSPAPAASQASTITATTTPVADTTGGATAAPAPDNSSAQSPHLPSKCPDTELTFDSIYASCSATATSFYNRNNTTTTSLAAPVHKPHYHTCKEHGAMLFAYVTGMMGAVILPLIGFMAIGGLIKSVVALLVSLEVFNSTDSIVGYTNSIFELIFQFLPVLLGYTCSRWLCSNPLVGITLGMCLVPTVYQQLSTLMPWHEQLIKPLLINLQELLSSRFNYSAYSVSVIPIIVATSINARLECYINSLLPHRLHYLATACLCLCVGVPLMILFIAPIFTAVGYASSDLLLSLFEQTPWLLGLLVGALWEFLVSLGMHWILSPTMFNNIYFLGYDMLVAVTLAPTFATGGAMVGFYLYQRCHGVHTKGADAGMAFTSEEQTATRHASLLAILLGITEPTLYSFLVQRSKLFLLICVISGIGGMIISMLGLCLSSITITGSFALLMAYKIDNPHTLTAALYLALICGGCFSVALLTSFLWMKKDQRKAQQQAQAQHEQQMQNALTAVCAGTYTPLNEVADPIFSSLMVGDGYALKPAEDVLYAPCDGTLSPDIDFAHAVGIKGPLGSEILIHAGINTVRLEGKYFTLLKEPNSRVKRGEALLRFEREEITAEGFDPTVIVVCTLPTGVQLKHEVGVIEGMRVTPEQVMLRLHDLQEEATA</sequence>
<evidence type="ECO:0000259" key="14">
    <source>
        <dbReference type="PROSITE" id="PS51093"/>
    </source>
</evidence>
<dbReference type="PANTHER" id="PTHR30175">
    <property type="entry name" value="PHOSPHOTRANSFERASE SYSTEM TRANSPORT PROTEIN"/>
    <property type="match status" value="1"/>
</dbReference>
<feature type="transmembrane region" description="Helical" evidence="13">
    <location>
        <begin position="422"/>
        <end position="442"/>
    </location>
</feature>
<feature type="transmembrane region" description="Helical" evidence="13">
    <location>
        <begin position="662"/>
        <end position="688"/>
    </location>
</feature>
<dbReference type="InterPro" id="IPR001127">
    <property type="entry name" value="PTS_EIIA_1_perm"/>
</dbReference>
<feature type="domain" description="PTS EIIA type-1" evidence="14">
    <location>
        <begin position="770"/>
        <end position="874"/>
    </location>
</feature>
<organism evidence="17 18">
    <name type="scientific">Candidatus Anaerobiospirillum pullicola</name>
    <dbReference type="NCBI Taxonomy" id="2838451"/>
    <lineage>
        <taxon>Bacteria</taxon>
        <taxon>Pseudomonadati</taxon>
        <taxon>Pseudomonadota</taxon>
        <taxon>Gammaproteobacteria</taxon>
        <taxon>Aeromonadales</taxon>
        <taxon>Succinivibrionaceae</taxon>
        <taxon>Anaerobiospirillum</taxon>
    </lineage>
</organism>
<comment type="caution">
    <text evidence="17">The sequence shown here is derived from an EMBL/GenBank/DDBJ whole genome shotgun (WGS) entry which is preliminary data.</text>
</comment>
<dbReference type="GO" id="GO:0090588">
    <property type="term" value="F:protein-phosphocysteine-N-acetylmuramate phosphotransferase system transporter activity"/>
    <property type="evidence" value="ECO:0007669"/>
    <property type="project" value="TreeGrafter"/>
</dbReference>
<keyword evidence="7 13" id="KW-0812">Transmembrane</keyword>
<dbReference type="PROSITE" id="PS01035">
    <property type="entry name" value="PTS_EIIB_TYPE_1_CYS"/>
    <property type="match status" value="1"/>
</dbReference>
<dbReference type="SUPFAM" id="SSF51261">
    <property type="entry name" value="Duplicated hybrid motif"/>
    <property type="match status" value="1"/>
</dbReference>
<keyword evidence="8" id="KW-0418">Kinase</keyword>
<feature type="transmembrane region" description="Helical" evidence="13">
    <location>
        <begin position="396"/>
        <end position="415"/>
    </location>
</feature>
<feature type="region of interest" description="Disordered" evidence="12">
    <location>
        <begin position="246"/>
        <end position="300"/>
    </location>
</feature>
<proteinExistence type="predicted"/>
<dbReference type="Proteomes" id="UP000733611">
    <property type="component" value="Unassembled WGS sequence"/>
</dbReference>
<dbReference type="Gene3D" id="3.30.1360.60">
    <property type="entry name" value="Glucose permease domain IIB"/>
    <property type="match status" value="1"/>
</dbReference>
<keyword evidence="9 13" id="KW-1133">Transmembrane helix</keyword>
<feature type="transmembrane region" description="Helical" evidence="13">
    <location>
        <begin position="505"/>
        <end position="530"/>
    </location>
</feature>
<keyword evidence="6" id="KW-0598">Phosphotransferase system</keyword>
<dbReference type="GO" id="GO:0009401">
    <property type="term" value="P:phosphoenolpyruvate-dependent sugar phosphotransferase system"/>
    <property type="evidence" value="ECO:0007669"/>
    <property type="project" value="UniProtKB-KW"/>
</dbReference>
<accession>A0A948TGY8</accession>
<name>A0A948TGY8_9GAMM</name>
<dbReference type="SUPFAM" id="SSF55604">
    <property type="entry name" value="Glucose permease domain IIB"/>
    <property type="match status" value="1"/>
</dbReference>
<evidence type="ECO:0000259" key="15">
    <source>
        <dbReference type="PROSITE" id="PS51098"/>
    </source>
</evidence>
<evidence type="ECO:0000259" key="16">
    <source>
        <dbReference type="PROSITE" id="PS51103"/>
    </source>
</evidence>
<reference evidence="17" key="2">
    <citation type="submission" date="2021-04" db="EMBL/GenBank/DDBJ databases">
        <authorList>
            <person name="Gilroy R."/>
        </authorList>
    </citation>
    <scope>NUCLEOTIDE SEQUENCE</scope>
    <source>
        <strain evidence="17">378</strain>
    </source>
</reference>
<evidence type="ECO:0000256" key="1">
    <source>
        <dbReference type="ARBA" id="ARBA00004651"/>
    </source>
</evidence>
<evidence type="ECO:0000256" key="11">
    <source>
        <dbReference type="PROSITE-ProRule" id="PRU00421"/>
    </source>
</evidence>
<evidence type="ECO:0000256" key="5">
    <source>
        <dbReference type="ARBA" id="ARBA00022679"/>
    </source>
</evidence>
<protein>
    <submittedName>
        <fullName evidence="17">Glucose PTS transporter subunit IIA</fullName>
    </submittedName>
</protein>
<dbReference type="GO" id="GO:0016301">
    <property type="term" value="F:kinase activity"/>
    <property type="evidence" value="ECO:0007669"/>
    <property type="project" value="UniProtKB-KW"/>
</dbReference>
<evidence type="ECO:0000256" key="9">
    <source>
        <dbReference type="ARBA" id="ARBA00022989"/>
    </source>
</evidence>
<keyword evidence="3" id="KW-1003">Cell membrane</keyword>
<dbReference type="GO" id="GO:0005886">
    <property type="term" value="C:plasma membrane"/>
    <property type="evidence" value="ECO:0007669"/>
    <property type="project" value="UniProtKB-SubCell"/>
</dbReference>
<evidence type="ECO:0000256" key="10">
    <source>
        <dbReference type="ARBA" id="ARBA00023136"/>
    </source>
</evidence>
<dbReference type="NCBIfam" id="TIGR00830">
    <property type="entry name" value="PTBA"/>
    <property type="match status" value="1"/>
</dbReference>
<comment type="subcellular location">
    <subcellularLocation>
        <location evidence="1">Cell membrane</location>
        <topology evidence="1">Multi-pass membrane protein</topology>
    </subcellularLocation>
</comment>
<dbReference type="InterPro" id="IPR003352">
    <property type="entry name" value="PTS_EIIC"/>
</dbReference>
<evidence type="ECO:0000313" key="17">
    <source>
        <dbReference type="EMBL" id="MBU3844443.1"/>
    </source>
</evidence>
<keyword evidence="2" id="KW-0813">Transport</keyword>
<dbReference type="PROSITE" id="PS51103">
    <property type="entry name" value="PTS_EIIC_TYPE_1"/>
    <property type="match status" value="1"/>
</dbReference>
<dbReference type="InterPro" id="IPR050558">
    <property type="entry name" value="PTS_Sugar-Specific_Components"/>
</dbReference>
<feature type="transmembrane region" description="Helical" evidence="13">
    <location>
        <begin position="550"/>
        <end position="572"/>
    </location>
</feature>
<feature type="region of interest" description="Disordered" evidence="12">
    <location>
        <begin position="129"/>
        <end position="172"/>
    </location>
</feature>
<keyword evidence="5" id="KW-0808">Transferase</keyword>
<feature type="compositionally biased region" description="Polar residues" evidence="12">
    <location>
        <begin position="247"/>
        <end position="256"/>
    </location>
</feature>
<evidence type="ECO:0000256" key="4">
    <source>
        <dbReference type="ARBA" id="ARBA00022597"/>
    </source>
</evidence>
<feature type="compositionally biased region" description="Low complexity" evidence="12">
    <location>
        <begin position="151"/>
        <end position="172"/>
    </location>
</feature>
<dbReference type="PROSITE" id="PS51093">
    <property type="entry name" value="PTS_EIIA_TYPE_1"/>
    <property type="match status" value="1"/>
</dbReference>
<evidence type="ECO:0000256" key="12">
    <source>
        <dbReference type="SAM" id="MobiDB-lite"/>
    </source>
</evidence>
<evidence type="ECO:0000256" key="13">
    <source>
        <dbReference type="SAM" id="Phobius"/>
    </source>
</evidence>
<evidence type="ECO:0000256" key="6">
    <source>
        <dbReference type="ARBA" id="ARBA00022683"/>
    </source>
</evidence>
<dbReference type="EMBL" id="JAHLFE010000124">
    <property type="protein sequence ID" value="MBU3844443.1"/>
    <property type="molecule type" value="Genomic_DNA"/>
</dbReference>
<evidence type="ECO:0000313" key="18">
    <source>
        <dbReference type="Proteomes" id="UP000733611"/>
    </source>
</evidence>
<evidence type="ECO:0000256" key="3">
    <source>
        <dbReference type="ARBA" id="ARBA00022475"/>
    </source>
</evidence>
<feature type="transmembrane region" description="Helical" evidence="13">
    <location>
        <begin position="708"/>
        <end position="731"/>
    </location>
</feature>